<dbReference type="InterPro" id="IPR018764">
    <property type="entry name" value="RskA_C"/>
</dbReference>
<feature type="domain" description="Anti-sigma K factor RskA C-terminal" evidence="2">
    <location>
        <begin position="110"/>
        <end position="233"/>
    </location>
</feature>
<proteinExistence type="predicted"/>
<evidence type="ECO:0000256" key="1">
    <source>
        <dbReference type="SAM" id="Phobius"/>
    </source>
</evidence>
<sequence length="243" mass="25791">MNIRDNAPLRDRLAAEYVLGTLKGGARRRFEGWLRRDAALRRIVDEWQGRLVPMAEFATPATPPPAVWAGIEQRLRLAPAPDADNTLLPDWLARMVDSLAFWRGLSLASGAVAAILAVTVALRSPVAPVTMVDQVATLLDDKAQAALVVTADTAKRTMAVRLLAGAPVADDKTLQLWAITKAGKPRSLGILPDNRSAALALTAAAIGDDVALLAVSLEPKGGSPDPNGPTGPVLYKGTWVKVM</sequence>
<evidence type="ECO:0000259" key="2">
    <source>
        <dbReference type="Pfam" id="PF10099"/>
    </source>
</evidence>
<keyword evidence="1" id="KW-1133">Transmembrane helix</keyword>
<dbReference type="Proteomes" id="UP000446768">
    <property type="component" value="Unassembled WGS sequence"/>
</dbReference>
<dbReference type="PANTHER" id="PTHR37461:SF1">
    <property type="entry name" value="ANTI-SIGMA-K FACTOR RSKA"/>
    <property type="match status" value="1"/>
</dbReference>
<evidence type="ECO:0000313" key="4">
    <source>
        <dbReference type="Proteomes" id="UP000446768"/>
    </source>
</evidence>
<dbReference type="EMBL" id="WKJJ01000014">
    <property type="protein sequence ID" value="MRV74288.1"/>
    <property type="molecule type" value="Genomic_DNA"/>
</dbReference>
<keyword evidence="4" id="KW-1185">Reference proteome</keyword>
<keyword evidence="1" id="KW-0472">Membrane</keyword>
<organism evidence="3 4">
    <name type="scientific">Pseudoduganella rivuli</name>
    <dbReference type="NCBI Taxonomy" id="2666085"/>
    <lineage>
        <taxon>Bacteria</taxon>
        <taxon>Pseudomonadati</taxon>
        <taxon>Pseudomonadota</taxon>
        <taxon>Betaproteobacteria</taxon>
        <taxon>Burkholderiales</taxon>
        <taxon>Oxalobacteraceae</taxon>
        <taxon>Telluria group</taxon>
        <taxon>Pseudoduganella</taxon>
    </lineage>
</organism>
<keyword evidence="1" id="KW-0812">Transmembrane</keyword>
<accession>A0A7X2IRQ1</accession>
<comment type="caution">
    <text evidence="3">The sequence shown here is derived from an EMBL/GenBank/DDBJ whole genome shotgun (WGS) entry which is preliminary data.</text>
</comment>
<gene>
    <name evidence="3" type="ORF">GJ700_21510</name>
</gene>
<dbReference type="GO" id="GO:0005886">
    <property type="term" value="C:plasma membrane"/>
    <property type="evidence" value="ECO:0007669"/>
    <property type="project" value="InterPro"/>
</dbReference>
<dbReference type="InterPro" id="IPR051474">
    <property type="entry name" value="Anti-sigma-K/W_factor"/>
</dbReference>
<dbReference type="RefSeq" id="WP_154377723.1">
    <property type="nucleotide sequence ID" value="NZ_WKJJ01000014.1"/>
</dbReference>
<dbReference type="PANTHER" id="PTHR37461">
    <property type="entry name" value="ANTI-SIGMA-K FACTOR RSKA"/>
    <property type="match status" value="1"/>
</dbReference>
<feature type="transmembrane region" description="Helical" evidence="1">
    <location>
        <begin position="100"/>
        <end position="122"/>
    </location>
</feature>
<protein>
    <recommendedName>
        <fullName evidence="2">Anti-sigma K factor RskA C-terminal domain-containing protein</fullName>
    </recommendedName>
</protein>
<name>A0A7X2IRQ1_9BURK</name>
<dbReference type="GO" id="GO:0006417">
    <property type="term" value="P:regulation of translation"/>
    <property type="evidence" value="ECO:0007669"/>
    <property type="project" value="TreeGrafter"/>
</dbReference>
<dbReference type="AlphaFoldDB" id="A0A7X2IRQ1"/>
<dbReference type="GO" id="GO:0016989">
    <property type="term" value="F:sigma factor antagonist activity"/>
    <property type="evidence" value="ECO:0007669"/>
    <property type="project" value="TreeGrafter"/>
</dbReference>
<dbReference type="Pfam" id="PF10099">
    <property type="entry name" value="RskA_C"/>
    <property type="match status" value="1"/>
</dbReference>
<evidence type="ECO:0000313" key="3">
    <source>
        <dbReference type="EMBL" id="MRV74288.1"/>
    </source>
</evidence>
<reference evidence="3 4" key="1">
    <citation type="submission" date="2019-11" db="EMBL/GenBank/DDBJ databases">
        <title>Novel species isolated from a subtropical stream in China.</title>
        <authorList>
            <person name="Lu H."/>
        </authorList>
    </citation>
    <scope>NUCLEOTIDE SEQUENCE [LARGE SCALE GENOMIC DNA]</scope>
    <source>
        <strain evidence="3 4">FT92W</strain>
    </source>
</reference>